<evidence type="ECO:0008006" key="4">
    <source>
        <dbReference type="Google" id="ProtNLM"/>
    </source>
</evidence>
<evidence type="ECO:0000313" key="3">
    <source>
        <dbReference type="Proteomes" id="UP001374893"/>
    </source>
</evidence>
<evidence type="ECO:0000256" key="1">
    <source>
        <dbReference type="SAM" id="Phobius"/>
    </source>
</evidence>
<proteinExistence type="predicted"/>
<name>A0ABM7RAX5_9BACT</name>
<keyword evidence="1" id="KW-0812">Transmembrane</keyword>
<dbReference type="EMBL" id="AP024702">
    <property type="protein sequence ID" value="BCX48621.1"/>
    <property type="molecule type" value="Genomic_DNA"/>
</dbReference>
<organism evidence="2 3">
    <name type="scientific">Haloferula helveola</name>
    <dbReference type="NCBI Taxonomy" id="490095"/>
    <lineage>
        <taxon>Bacteria</taxon>
        <taxon>Pseudomonadati</taxon>
        <taxon>Verrucomicrobiota</taxon>
        <taxon>Verrucomicrobiia</taxon>
        <taxon>Verrucomicrobiales</taxon>
        <taxon>Verrucomicrobiaceae</taxon>
        <taxon>Haloferula</taxon>
    </lineage>
</organism>
<accession>A0ABM7RAX5</accession>
<dbReference type="Proteomes" id="UP001374893">
    <property type="component" value="Chromosome"/>
</dbReference>
<feature type="transmembrane region" description="Helical" evidence="1">
    <location>
        <begin position="12"/>
        <end position="33"/>
    </location>
</feature>
<gene>
    <name evidence="2" type="ORF">HAHE_25290</name>
</gene>
<sequence>MMGRGSHWRRAFAHPVGRLVIVVAVVFAGLHLFERPAPTKQQPSRDSVERPVIEERVRTVGPETKRVESGKPRPLSDAWVLATADGVPVPARDPEAELRRLRSALPVEAVDTGVLPELLYPPDSEAGPSVVGRISMLREMAFQGLDESQAGLMLGFLKEAKNLPGHELWFADEVFNALRAQDPAPVVLENAFAEVLDSATTDPNVRDYAAQHLGHLLEAGHAGGIAEEALLKAVRVGKGVFAGSALMSLQRASSEGALTTGSKELLTLAEELASTGSSVSSRIAAVTVVARLDPARGNALAASLGNDPGQPLAMRSFLYSFTQPRNSPNP</sequence>
<keyword evidence="1" id="KW-0472">Membrane</keyword>
<keyword evidence="3" id="KW-1185">Reference proteome</keyword>
<reference evidence="2 3" key="1">
    <citation type="submission" date="2021-06" db="EMBL/GenBank/DDBJ databases">
        <title>Complete genome of Haloferula helveola possessing various polysaccharide degrading enzymes.</title>
        <authorList>
            <person name="Takami H."/>
            <person name="Huang C."/>
            <person name="Hamasaki K."/>
        </authorList>
    </citation>
    <scope>NUCLEOTIDE SEQUENCE [LARGE SCALE GENOMIC DNA]</scope>
    <source>
        <strain evidence="2 3">CN-1</strain>
    </source>
</reference>
<evidence type="ECO:0000313" key="2">
    <source>
        <dbReference type="EMBL" id="BCX48621.1"/>
    </source>
</evidence>
<protein>
    <recommendedName>
        <fullName evidence="4">HEAT repeat domain-containing protein</fullName>
    </recommendedName>
</protein>
<keyword evidence="1" id="KW-1133">Transmembrane helix</keyword>